<keyword evidence="1" id="KW-0472">Membrane</keyword>
<keyword evidence="1" id="KW-1133">Transmembrane helix</keyword>
<dbReference type="Proteomes" id="UP000176752">
    <property type="component" value="Unassembled WGS sequence"/>
</dbReference>
<gene>
    <name evidence="2" type="ORF">A2Z78_01920</name>
</gene>
<organism evidence="2 3">
    <name type="scientific">Candidatus Nealsonbacteria bacterium RBG_13_36_15</name>
    <dbReference type="NCBI Taxonomy" id="1801660"/>
    <lineage>
        <taxon>Bacteria</taxon>
        <taxon>Candidatus Nealsoniibacteriota</taxon>
    </lineage>
</organism>
<accession>A0A1G2DY14</accession>
<evidence type="ECO:0000256" key="1">
    <source>
        <dbReference type="SAM" id="Phobius"/>
    </source>
</evidence>
<reference evidence="2 3" key="1">
    <citation type="journal article" date="2016" name="Nat. Commun.">
        <title>Thousands of microbial genomes shed light on interconnected biogeochemical processes in an aquifer system.</title>
        <authorList>
            <person name="Anantharaman K."/>
            <person name="Brown C.T."/>
            <person name="Hug L.A."/>
            <person name="Sharon I."/>
            <person name="Castelle C.J."/>
            <person name="Probst A.J."/>
            <person name="Thomas B.C."/>
            <person name="Singh A."/>
            <person name="Wilkins M.J."/>
            <person name="Karaoz U."/>
            <person name="Brodie E.L."/>
            <person name="Williams K.H."/>
            <person name="Hubbard S.S."/>
            <person name="Banfield J.F."/>
        </authorList>
    </citation>
    <scope>NUCLEOTIDE SEQUENCE [LARGE SCALE GENOMIC DNA]</scope>
</reference>
<protein>
    <submittedName>
        <fullName evidence="2">Uncharacterized protein</fullName>
    </submittedName>
</protein>
<proteinExistence type="predicted"/>
<dbReference type="EMBL" id="MHLV01000009">
    <property type="protein sequence ID" value="OGZ17941.1"/>
    <property type="molecule type" value="Genomic_DNA"/>
</dbReference>
<keyword evidence="1" id="KW-0812">Transmembrane</keyword>
<evidence type="ECO:0000313" key="3">
    <source>
        <dbReference type="Proteomes" id="UP000176752"/>
    </source>
</evidence>
<comment type="caution">
    <text evidence="2">The sequence shown here is derived from an EMBL/GenBank/DDBJ whole genome shotgun (WGS) entry which is preliminary data.</text>
</comment>
<name>A0A1G2DY14_9BACT</name>
<dbReference type="AlphaFoldDB" id="A0A1G2DY14"/>
<evidence type="ECO:0000313" key="2">
    <source>
        <dbReference type="EMBL" id="OGZ17941.1"/>
    </source>
</evidence>
<feature type="transmembrane region" description="Helical" evidence="1">
    <location>
        <begin position="7"/>
        <end position="33"/>
    </location>
</feature>
<sequence length="75" mass="8380">MKINKKVILIAIGILLLFIIVGIIIVIIPPFLFGFCGSFTGEMCPEGYFCSMKKPCYPDQSGTCFPNKFPFNLLK</sequence>